<evidence type="ECO:0000256" key="6">
    <source>
        <dbReference type="PIRSR" id="PIRSR000183-1"/>
    </source>
</evidence>
<evidence type="ECO:0000256" key="1">
    <source>
        <dbReference type="ARBA" id="ARBA00005689"/>
    </source>
</evidence>
<dbReference type="OrthoDB" id="9804592at2"/>
<evidence type="ECO:0000256" key="3">
    <source>
        <dbReference type="ARBA" id="ARBA00023002"/>
    </source>
</evidence>
<dbReference type="EMBL" id="CP036290">
    <property type="protein sequence ID" value="QDU84899.1"/>
    <property type="molecule type" value="Genomic_DNA"/>
</dbReference>
<dbReference type="InterPro" id="IPR007698">
    <property type="entry name" value="AlaDH/PNT_NAD(H)-bd"/>
</dbReference>
<keyword evidence="4 5" id="KW-0520">NAD</keyword>
<dbReference type="PANTHER" id="PTHR42795:SF1">
    <property type="entry name" value="ALANINE DEHYDROGENASE"/>
    <property type="match status" value="1"/>
</dbReference>
<feature type="binding site" evidence="8">
    <location>
        <position position="278"/>
    </location>
    <ligand>
        <name>NAD(+)</name>
        <dbReference type="ChEBI" id="CHEBI:57540"/>
    </ligand>
</feature>
<protein>
    <recommendedName>
        <fullName evidence="2 5">Alanine dehydrogenase</fullName>
        <ecNumber evidence="2 5">1.4.1.1</ecNumber>
    </recommendedName>
</protein>
<feature type="binding site" evidence="9">
    <location>
        <position position="322"/>
    </location>
    <ligand>
        <name>Mg(2+)</name>
        <dbReference type="ChEBI" id="CHEBI:18420"/>
    </ligand>
</feature>
<feature type="domain" description="Alanine dehydrogenase/pyridine nucleotide transhydrogenase N-terminal" evidence="11">
    <location>
        <begin position="4"/>
        <end position="136"/>
    </location>
</feature>
<dbReference type="InterPro" id="IPR036291">
    <property type="entry name" value="NAD(P)-bd_dom_sf"/>
</dbReference>
<organism evidence="12 13">
    <name type="scientific">Rohdeia mirabilis</name>
    <dbReference type="NCBI Taxonomy" id="2528008"/>
    <lineage>
        <taxon>Bacteria</taxon>
        <taxon>Pseudomonadati</taxon>
        <taxon>Planctomycetota</taxon>
        <taxon>Planctomycetia</taxon>
        <taxon>Planctomycetia incertae sedis</taxon>
        <taxon>Rohdeia</taxon>
    </lineage>
</organism>
<evidence type="ECO:0000256" key="4">
    <source>
        <dbReference type="ARBA" id="ARBA00023027"/>
    </source>
</evidence>
<dbReference type="GO" id="GO:0042853">
    <property type="term" value="P:L-alanine catabolic process"/>
    <property type="evidence" value="ECO:0007669"/>
    <property type="project" value="InterPro"/>
</dbReference>
<feature type="active site" description="Proton donor/acceptor" evidence="6">
    <location>
        <position position="96"/>
    </location>
</feature>
<feature type="binding site" evidence="7">
    <location>
        <position position="75"/>
    </location>
    <ligand>
        <name>substrate</name>
    </ligand>
</feature>
<dbReference type="PIRSF" id="PIRSF000183">
    <property type="entry name" value="Alanine_dh"/>
    <property type="match status" value="1"/>
</dbReference>
<evidence type="ECO:0000259" key="11">
    <source>
        <dbReference type="SMART" id="SM01003"/>
    </source>
</evidence>
<dbReference type="GO" id="GO:0000286">
    <property type="term" value="F:alanine dehydrogenase activity"/>
    <property type="evidence" value="ECO:0007669"/>
    <property type="project" value="UniProtKB-UniRule"/>
</dbReference>
<dbReference type="SMART" id="SM01003">
    <property type="entry name" value="AlaDh_PNT_N"/>
    <property type="match status" value="1"/>
</dbReference>
<feature type="domain" description="Alanine dehydrogenase/pyridine nucleotide transhydrogenase NAD(H)-binding" evidence="10">
    <location>
        <begin position="148"/>
        <end position="296"/>
    </location>
</feature>
<evidence type="ECO:0000256" key="5">
    <source>
        <dbReference type="PIRNR" id="PIRNR000183"/>
    </source>
</evidence>
<dbReference type="InterPro" id="IPR008143">
    <property type="entry name" value="Ala_DH/PNT_CS2"/>
</dbReference>
<comment type="cofactor">
    <cofactor evidence="9">
        <name>Mg(2+)</name>
        <dbReference type="ChEBI" id="CHEBI:18420"/>
    </cofactor>
    <text evidence="9">Binds 1 Mg(2+) ion per subunit.</text>
</comment>
<evidence type="ECO:0000256" key="9">
    <source>
        <dbReference type="PIRSR" id="PIRSR000183-4"/>
    </source>
</evidence>
<feature type="active site" description="Proton donor/acceptor" evidence="6">
    <location>
        <position position="269"/>
    </location>
</feature>
<dbReference type="Gene3D" id="3.40.50.720">
    <property type="entry name" value="NAD(P)-binding Rossmann-like Domain"/>
    <property type="match status" value="2"/>
</dbReference>
<dbReference type="FunFam" id="3.40.50.720:FF:000049">
    <property type="entry name" value="Alanine dehydrogenase"/>
    <property type="match status" value="1"/>
</dbReference>
<dbReference type="PANTHER" id="PTHR42795">
    <property type="entry name" value="ALANINE DEHYDROGENASE"/>
    <property type="match status" value="1"/>
</dbReference>
<proteinExistence type="inferred from homology"/>
<evidence type="ECO:0000313" key="13">
    <source>
        <dbReference type="Proteomes" id="UP000319342"/>
    </source>
</evidence>
<accession>A0A518D095</accession>
<keyword evidence="9" id="KW-0479">Metal-binding</keyword>
<reference evidence="12 13" key="1">
    <citation type="submission" date="2019-02" db="EMBL/GenBank/DDBJ databases">
        <title>Deep-cultivation of Planctomycetes and their phenomic and genomic characterization uncovers novel biology.</title>
        <authorList>
            <person name="Wiegand S."/>
            <person name="Jogler M."/>
            <person name="Boedeker C."/>
            <person name="Pinto D."/>
            <person name="Vollmers J."/>
            <person name="Rivas-Marin E."/>
            <person name="Kohn T."/>
            <person name="Peeters S.H."/>
            <person name="Heuer A."/>
            <person name="Rast P."/>
            <person name="Oberbeckmann S."/>
            <person name="Bunk B."/>
            <person name="Jeske O."/>
            <person name="Meyerdierks A."/>
            <person name="Storesund J.E."/>
            <person name="Kallscheuer N."/>
            <person name="Luecker S."/>
            <person name="Lage O.M."/>
            <person name="Pohl T."/>
            <person name="Merkel B.J."/>
            <person name="Hornburger P."/>
            <person name="Mueller R.-W."/>
            <person name="Bruemmer F."/>
            <person name="Labrenz M."/>
            <person name="Spormann A.M."/>
            <person name="Op den Camp H."/>
            <person name="Overmann J."/>
            <person name="Amann R."/>
            <person name="Jetten M.S.M."/>
            <person name="Mascher T."/>
            <person name="Medema M.H."/>
            <person name="Devos D.P."/>
            <person name="Kaster A.-K."/>
            <person name="Ovreas L."/>
            <person name="Rohde M."/>
            <person name="Galperin M.Y."/>
            <person name="Jogler C."/>
        </authorList>
    </citation>
    <scope>NUCLEOTIDE SEQUENCE [LARGE SCALE GENOMIC DNA]</scope>
    <source>
        <strain evidence="12 13">Pla163</strain>
    </source>
</reference>
<feature type="binding site" evidence="8">
    <location>
        <position position="202"/>
    </location>
    <ligand>
        <name>NAD(+)</name>
        <dbReference type="ChEBI" id="CHEBI:57540"/>
    </ligand>
</feature>
<evidence type="ECO:0000313" key="12">
    <source>
        <dbReference type="EMBL" id="QDU84899.1"/>
    </source>
</evidence>
<dbReference type="Pfam" id="PF05222">
    <property type="entry name" value="AlaDh_PNT_N"/>
    <property type="match status" value="1"/>
</dbReference>
<dbReference type="SMART" id="SM01002">
    <property type="entry name" value="AlaDh_PNT_C"/>
    <property type="match status" value="1"/>
</dbReference>
<keyword evidence="8" id="KW-0547">Nucleotide-binding</keyword>
<dbReference type="Pfam" id="PF01262">
    <property type="entry name" value="AlaDh_PNT_C"/>
    <property type="match status" value="1"/>
</dbReference>
<keyword evidence="3 5" id="KW-0560">Oxidoreductase</keyword>
<dbReference type="GO" id="GO:0046872">
    <property type="term" value="F:metal ion binding"/>
    <property type="evidence" value="ECO:0007669"/>
    <property type="project" value="UniProtKB-KW"/>
</dbReference>
<dbReference type="GO" id="GO:0000166">
    <property type="term" value="F:nucleotide binding"/>
    <property type="evidence" value="ECO:0007669"/>
    <property type="project" value="UniProtKB-KW"/>
</dbReference>
<evidence type="ECO:0000256" key="2">
    <source>
        <dbReference type="ARBA" id="ARBA00012897"/>
    </source>
</evidence>
<sequence>MKIGVPTEIKPQENRVALTPAGADDLTRKGHDVLVQAGAGIGSGYADDLYEVAGATILPDADAVFAAADMIVKVKEPLAEEWPRLREGQILFTYLHLAAARELTEALCATGAHCFAYETLEVGRQLPLLTPMSEVAGRMSIQAGATFLQRPNGGLGVLLGGVPGVKRGRVTVLGGGVVGINAARMACGLGADVTIMDVSLERMRYLDEVMPRNCRTLYSSPFAIREQLPETDLLIGAVLIPGAAAPKLVTREDLDLMRDGSVIVDVAVDQGGCVETCRPTTHANPVFTESGVIHYCVANMPGAVPHTSTAALTNATLRWIGELARLGVEGSVEAANPLAGAANVIGGQVTCGAVAEAFEMPFLAPDEALARTK</sequence>
<comment type="catalytic activity">
    <reaction evidence="5">
        <text>L-alanine + NAD(+) + H2O = pyruvate + NH4(+) + NADH + H(+)</text>
        <dbReference type="Rhea" id="RHEA:18405"/>
        <dbReference type="ChEBI" id="CHEBI:15361"/>
        <dbReference type="ChEBI" id="CHEBI:15377"/>
        <dbReference type="ChEBI" id="CHEBI:15378"/>
        <dbReference type="ChEBI" id="CHEBI:28938"/>
        <dbReference type="ChEBI" id="CHEBI:57540"/>
        <dbReference type="ChEBI" id="CHEBI:57945"/>
        <dbReference type="ChEBI" id="CHEBI:57972"/>
        <dbReference type="EC" id="1.4.1.1"/>
    </reaction>
</comment>
<keyword evidence="9" id="KW-0460">Magnesium</keyword>
<keyword evidence="13" id="KW-1185">Reference proteome</keyword>
<dbReference type="InterPro" id="IPR007886">
    <property type="entry name" value="AlaDH/PNT_N"/>
</dbReference>
<feature type="binding site" evidence="8">
    <location>
        <begin position="238"/>
        <end position="239"/>
    </location>
    <ligand>
        <name>NAD(+)</name>
        <dbReference type="ChEBI" id="CHEBI:57540"/>
    </ligand>
</feature>
<comment type="similarity">
    <text evidence="1 5">Belongs to the AlaDH/PNT family.</text>
</comment>
<feature type="binding site" evidence="8">
    <location>
        <position position="133"/>
    </location>
    <ligand>
        <name>NAD(+)</name>
        <dbReference type="ChEBI" id="CHEBI:57540"/>
    </ligand>
</feature>
<dbReference type="SUPFAM" id="SSF52283">
    <property type="entry name" value="Formate/glycerate dehydrogenase catalytic domain-like"/>
    <property type="match status" value="1"/>
</dbReference>
<evidence type="ECO:0000259" key="10">
    <source>
        <dbReference type="SMART" id="SM01002"/>
    </source>
</evidence>
<dbReference type="EC" id="1.4.1.1" evidence="2 5"/>
<feature type="binding site" evidence="8">
    <location>
        <position position="197"/>
    </location>
    <ligand>
        <name>NAD(+)</name>
        <dbReference type="ChEBI" id="CHEBI:57540"/>
    </ligand>
</feature>
<feature type="binding site" evidence="7">
    <location>
        <position position="15"/>
    </location>
    <ligand>
        <name>substrate</name>
    </ligand>
</feature>
<dbReference type="AlphaFoldDB" id="A0A518D095"/>
<feature type="binding site" evidence="8">
    <location>
        <begin position="297"/>
        <end position="300"/>
    </location>
    <ligand>
        <name>NAD(+)</name>
        <dbReference type="ChEBI" id="CHEBI:57540"/>
    </ligand>
</feature>
<dbReference type="NCBIfam" id="TIGR00518">
    <property type="entry name" value="alaDH"/>
    <property type="match status" value="1"/>
</dbReference>
<gene>
    <name evidence="12" type="primary">ald</name>
    <name evidence="12" type="ORF">Pla163_20180</name>
</gene>
<dbReference type="PROSITE" id="PS00837">
    <property type="entry name" value="ALADH_PNT_2"/>
    <property type="match status" value="1"/>
</dbReference>
<dbReference type="GO" id="GO:0005886">
    <property type="term" value="C:plasma membrane"/>
    <property type="evidence" value="ECO:0007669"/>
    <property type="project" value="TreeGrafter"/>
</dbReference>
<feature type="binding site" evidence="8">
    <location>
        <position position="219"/>
    </location>
    <ligand>
        <name>NAD(+)</name>
        <dbReference type="ChEBI" id="CHEBI:57540"/>
    </ligand>
</feature>
<feature type="binding site" evidence="8">
    <location>
        <begin position="266"/>
        <end position="269"/>
    </location>
    <ligand>
        <name>NAD(+)</name>
        <dbReference type="ChEBI" id="CHEBI:57540"/>
    </ligand>
</feature>
<dbReference type="InterPro" id="IPR008141">
    <property type="entry name" value="Ala_DH"/>
</dbReference>
<dbReference type="SUPFAM" id="SSF51735">
    <property type="entry name" value="NAD(P)-binding Rossmann-fold domains"/>
    <property type="match status" value="1"/>
</dbReference>
<evidence type="ECO:0000256" key="8">
    <source>
        <dbReference type="PIRSR" id="PIRSR000183-3"/>
    </source>
</evidence>
<evidence type="ECO:0000256" key="7">
    <source>
        <dbReference type="PIRSR" id="PIRSR000183-2"/>
    </source>
</evidence>
<dbReference type="Proteomes" id="UP000319342">
    <property type="component" value="Chromosome"/>
</dbReference>
<dbReference type="CDD" id="cd05305">
    <property type="entry name" value="L-AlaDH"/>
    <property type="match status" value="1"/>
</dbReference>
<dbReference type="RefSeq" id="WP_145187245.1">
    <property type="nucleotide sequence ID" value="NZ_CP036290.1"/>
</dbReference>
<name>A0A518D095_9BACT</name>